<feature type="region of interest" description="Disordered" evidence="1">
    <location>
        <begin position="1"/>
        <end position="21"/>
    </location>
</feature>
<sequence length="128" mass="14206">MALSSSSDFNEEYNSTKNTVESGQKAVSTGLIVVIVIVVLLVVGGLASIVVFCCVIRRNRKRRQRQAEEISTANQKAAERRAREGGYHAAPQQEEGDLQPYQYGPAEMDAYQPPMEMDSRERAKAEMP</sequence>
<evidence type="ECO:0000313" key="3">
    <source>
        <dbReference type="EMBL" id="KAL0262210.1"/>
    </source>
</evidence>
<name>A0ABR3CNK0_9PEZI</name>
<feature type="region of interest" description="Disordered" evidence="1">
    <location>
        <begin position="61"/>
        <end position="128"/>
    </location>
</feature>
<evidence type="ECO:0000313" key="4">
    <source>
        <dbReference type="Proteomes" id="UP001430584"/>
    </source>
</evidence>
<dbReference type="EMBL" id="JAJVCZ030000003">
    <property type="protein sequence ID" value="KAL0262210.1"/>
    <property type="molecule type" value="Genomic_DNA"/>
</dbReference>
<dbReference type="RefSeq" id="XP_066635239.1">
    <property type="nucleotide sequence ID" value="XM_066775120.1"/>
</dbReference>
<evidence type="ECO:0000256" key="1">
    <source>
        <dbReference type="SAM" id="MobiDB-lite"/>
    </source>
</evidence>
<dbReference type="Proteomes" id="UP001430584">
    <property type="component" value="Unassembled WGS sequence"/>
</dbReference>
<keyword evidence="4" id="KW-1185">Reference proteome</keyword>
<feature type="compositionally biased region" description="Basic and acidic residues" evidence="1">
    <location>
        <begin position="117"/>
        <end position="128"/>
    </location>
</feature>
<feature type="compositionally biased region" description="Basic and acidic residues" evidence="1">
    <location>
        <begin position="77"/>
        <end position="86"/>
    </location>
</feature>
<dbReference type="GeneID" id="92007734"/>
<keyword evidence="2" id="KW-0472">Membrane</keyword>
<gene>
    <name evidence="3" type="ORF">SLS55_003649</name>
</gene>
<comment type="caution">
    <text evidence="3">The sequence shown here is derived from an EMBL/GenBank/DDBJ whole genome shotgun (WGS) entry which is preliminary data.</text>
</comment>
<reference evidence="3 4" key="1">
    <citation type="submission" date="2024-02" db="EMBL/GenBank/DDBJ databases">
        <title>De novo assembly and annotation of 12 fungi associated with fruit tree decline syndrome in Ontario, Canada.</title>
        <authorList>
            <person name="Sulman M."/>
            <person name="Ellouze W."/>
            <person name="Ilyukhin E."/>
        </authorList>
    </citation>
    <scope>NUCLEOTIDE SEQUENCE [LARGE SCALE GENOMIC DNA]</scope>
    <source>
        <strain evidence="3 4">FDS-637</strain>
    </source>
</reference>
<keyword evidence="2" id="KW-1133">Transmembrane helix</keyword>
<feature type="transmembrane region" description="Helical" evidence="2">
    <location>
        <begin position="31"/>
        <end position="56"/>
    </location>
</feature>
<protein>
    <submittedName>
        <fullName evidence="3">Uncharacterized protein</fullName>
    </submittedName>
</protein>
<accession>A0ABR3CNK0</accession>
<proteinExistence type="predicted"/>
<keyword evidence="2" id="KW-0812">Transmembrane</keyword>
<evidence type="ECO:0000256" key="2">
    <source>
        <dbReference type="SAM" id="Phobius"/>
    </source>
</evidence>
<organism evidence="3 4">
    <name type="scientific">Diplodia seriata</name>
    <dbReference type="NCBI Taxonomy" id="420778"/>
    <lineage>
        <taxon>Eukaryota</taxon>
        <taxon>Fungi</taxon>
        <taxon>Dikarya</taxon>
        <taxon>Ascomycota</taxon>
        <taxon>Pezizomycotina</taxon>
        <taxon>Dothideomycetes</taxon>
        <taxon>Dothideomycetes incertae sedis</taxon>
        <taxon>Botryosphaeriales</taxon>
        <taxon>Botryosphaeriaceae</taxon>
        <taxon>Diplodia</taxon>
    </lineage>
</organism>